<feature type="domain" description="Oxidoreductase acuF-like C2H2 type zinc-finger" evidence="5">
    <location>
        <begin position="342"/>
        <end position="370"/>
    </location>
</feature>
<feature type="region of interest" description="Disordered" evidence="3">
    <location>
        <begin position="515"/>
        <end position="545"/>
    </location>
</feature>
<dbReference type="Gene3D" id="1.25.40.20">
    <property type="entry name" value="Ankyrin repeat-containing domain"/>
    <property type="match status" value="1"/>
</dbReference>
<feature type="compositionally biased region" description="Acidic residues" evidence="3">
    <location>
        <begin position="120"/>
        <end position="132"/>
    </location>
</feature>
<dbReference type="SMART" id="SM00248">
    <property type="entry name" value="ANK"/>
    <property type="match status" value="3"/>
</dbReference>
<dbReference type="InterPro" id="IPR002110">
    <property type="entry name" value="Ankyrin_rpt"/>
</dbReference>
<dbReference type="InterPro" id="IPR027417">
    <property type="entry name" value="P-loop_NTPase"/>
</dbReference>
<dbReference type="Gene3D" id="3.40.50.300">
    <property type="entry name" value="P-loop containing nucleotide triphosphate hydrolases"/>
    <property type="match status" value="1"/>
</dbReference>
<organism evidence="6 7">
    <name type="scientific">[Torrubiella] hemipterigena</name>
    <dbReference type="NCBI Taxonomy" id="1531966"/>
    <lineage>
        <taxon>Eukaryota</taxon>
        <taxon>Fungi</taxon>
        <taxon>Dikarya</taxon>
        <taxon>Ascomycota</taxon>
        <taxon>Pezizomycotina</taxon>
        <taxon>Sordariomycetes</taxon>
        <taxon>Hypocreomycetidae</taxon>
        <taxon>Hypocreales</taxon>
        <taxon>Clavicipitaceae</taxon>
        <taxon>Clavicipitaceae incertae sedis</taxon>
        <taxon>'Torrubiella' clade</taxon>
    </lineage>
</organism>
<evidence type="ECO:0000313" key="6">
    <source>
        <dbReference type="EMBL" id="CEJ94647.1"/>
    </source>
</evidence>
<feature type="repeat" description="ANK" evidence="2">
    <location>
        <begin position="1184"/>
        <end position="1216"/>
    </location>
</feature>
<dbReference type="SUPFAM" id="SSF48403">
    <property type="entry name" value="Ankyrin repeat"/>
    <property type="match status" value="1"/>
</dbReference>
<evidence type="ECO:0000256" key="1">
    <source>
        <dbReference type="ARBA" id="ARBA00022737"/>
    </source>
</evidence>
<dbReference type="PANTHER" id="PTHR35391:SF7">
    <property type="entry name" value="C2H2-TYPE DOMAIN-CONTAINING PROTEIN"/>
    <property type="match status" value="1"/>
</dbReference>
<reference evidence="6 7" key="1">
    <citation type="journal article" date="2015" name="Genome Announc.">
        <title>Draft Genome Sequence and Gene Annotation of the Entomopathogenic Fungus Verticillium hemipterigenum.</title>
        <authorList>
            <person name="Horn F."/>
            <person name="Habel A."/>
            <person name="Scharf D.H."/>
            <person name="Dworschak J."/>
            <person name="Brakhage A.A."/>
            <person name="Guthke R."/>
            <person name="Hertweck C."/>
            <person name="Linde J."/>
        </authorList>
    </citation>
    <scope>NUCLEOTIDE SEQUENCE [LARGE SCALE GENOMIC DNA]</scope>
</reference>
<dbReference type="InterPro" id="IPR056884">
    <property type="entry name" value="NPHP3-like_N"/>
</dbReference>
<evidence type="ECO:0000256" key="2">
    <source>
        <dbReference type="PROSITE-ProRule" id="PRU00023"/>
    </source>
</evidence>
<proteinExistence type="predicted"/>
<keyword evidence="2" id="KW-0040">ANK repeat</keyword>
<dbReference type="Proteomes" id="UP000039046">
    <property type="component" value="Unassembled WGS sequence"/>
</dbReference>
<name>A0A0A1TSV7_9HYPO</name>
<dbReference type="EMBL" id="CDHN01000007">
    <property type="protein sequence ID" value="CEJ94647.1"/>
    <property type="molecule type" value="Genomic_DNA"/>
</dbReference>
<protein>
    <submittedName>
        <fullName evidence="6">Uncharacterized protein</fullName>
    </submittedName>
</protein>
<evidence type="ECO:0000259" key="4">
    <source>
        <dbReference type="Pfam" id="PF24883"/>
    </source>
</evidence>
<feature type="region of interest" description="Disordered" evidence="3">
    <location>
        <begin position="120"/>
        <end position="151"/>
    </location>
</feature>
<dbReference type="Pfam" id="PF12796">
    <property type="entry name" value="Ank_2"/>
    <property type="match status" value="1"/>
</dbReference>
<sequence>MEDGPLITVAEAEQPEEVDVLPVAPDEVLDDIRSTSRACQELLERLRDADSSEDRSGSYPDASRELTSFSIWASGVGAFRHGQQSLASRLKTSPETSNMMKQLLLSLKDDLENQLQYGDDAEFDASDTDESSDGSSIAVKESDSEAADGIRNNSITSHGLWMSIHNTITSLRQIGISLHRGGTRHRQERIDRYVNLDRNKQQYEMFKHLALQKVEFLFPNASSVLQERMAKSIATRRARFSYLEQHQVKLQAMETAEKPQEPQVSIPKAIKAAVAVMEEQETRLSPPSLRSRAMPSLHQRTELSHTVATKIEMPKKAESVASVQIPIHSLPPIPIIDRITSSFKCPYCSLTCPSTEASSEEAWRRHLIGDFEPFFCTFDDCSDVFECSASYSSWLSHIQKAHMQSEWHCWYCRDTTSGSHAQFSSEQLFKDHLTNLHSDRVTETVMSTVIKHSEGRNSLACQTCAFCGGYPEEIEALHPTRESPEALLVLENHIKSHFMSLSLILLPVVIQGEAQQDGGGESDADRGNESQQDSENLEGLTDLTDLSDWNNKPRFISEVSLHCANKECDCRVKSSIPSGIFSSFPATMPADVTSDERRYNAIDPAFYFLADGKEWEFWYPLPLPPGSEPTAPQYPNIEDDKKLRDYFQLQTREPTRIQKRVGFLGGPREQILGHLYKNFHKHNPPFTWYKKRIPKAALNTCNWIYQNRPVQDWVAGNTKLIVVTGTTGTGKSVLVKHMLEPSFADSCYFIFSGIGANWSNHALAAILIQILEDQPDFYSSSIEEEVKSEHWKYRSSDFLCEMLERIASKGRLSRVLVFLDGIELCMNLPEMQEYIRRLITVKGSCFRFFVTSQSEGALVSLLTDVRFHKSLIDLDNTPDVVSDAEMVTNRHLTFMTKNGGWSSEVASCLRSHIRTHQRNFLDDAFVIQYLDWKRPSASASEAVPADYGSVVNRLMHEKWSSEKDRRLIFMAAMSEWPLTMDEVANIMAMGDIENDPNNGNISNVFRKHANLENIETYLERFEPLIFICDGRLSFDQRLFLGTMIKPSPPSPNLTNDVAFLHMEDISKVVATSCALYLNIFNRMTRSTLEDVGAVSLLPYAARNFIYFLQGSHTMDLREISMKLFDTSSRSFQVWYSSYQSTQGANYSVPILPCNSAIVSAFFGIDWLTARYLDDGEDINGTDASGRTALSWAASSGRLKIVTTLVKRGADISAKDKLGRTALTCAAASYQMVAAKLLLDSGAMVEVQMNPDHTVVTAAVREGITSMIQSFMTAGIDFSSRATLLKLSLEHKKDDIAKLFLETGATIDIIDLDNDMLHSLTHDAYTGSIKNGVLLNYTQQFGKRRSRFPRNSLIRLHPTDIQKATFRLYDNAAALDNEFAPYVQALKDLELGVGRRPGLRKAAFGIWKDVRRFQNERTLFALGFVAAKTLCIDSSPQSISRRIGWLETATQITDVTSQIDFDFLQASEQLLIEQYEANGQRADAIRVLLNICNRQHPWLPTPGISRLGILVDLARLYAEDDNMAESIAMLQIVLEALPSDPKTLYKMEYLKSKHRDPTSSGIVDETGLPGPYTSEDGFVEPEFESDRYAVLHILLVAYCDDKAYESAWKVVDRLNAIMRDRDRGYKHWLKKP</sequence>
<evidence type="ECO:0000256" key="3">
    <source>
        <dbReference type="SAM" id="MobiDB-lite"/>
    </source>
</evidence>
<evidence type="ECO:0000259" key="5">
    <source>
        <dbReference type="Pfam" id="PF26082"/>
    </source>
</evidence>
<dbReference type="PROSITE" id="PS50088">
    <property type="entry name" value="ANK_REPEAT"/>
    <property type="match status" value="1"/>
</dbReference>
<dbReference type="PROSITE" id="PS50297">
    <property type="entry name" value="ANK_REP_REGION"/>
    <property type="match status" value="1"/>
</dbReference>
<feature type="domain" description="Nephrocystin 3-like N-terminal" evidence="4">
    <location>
        <begin position="699"/>
        <end position="852"/>
    </location>
</feature>
<feature type="region of interest" description="Disordered" evidence="3">
    <location>
        <begin position="1555"/>
        <end position="1574"/>
    </location>
</feature>
<dbReference type="PANTHER" id="PTHR35391">
    <property type="entry name" value="C2H2-TYPE DOMAIN-CONTAINING PROTEIN-RELATED"/>
    <property type="match status" value="1"/>
</dbReference>
<dbReference type="InterPro" id="IPR058925">
    <property type="entry name" value="zf-C2H2_AcuF"/>
</dbReference>
<accession>A0A0A1TSV7</accession>
<dbReference type="OrthoDB" id="4941462at2759"/>
<keyword evidence="1" id="KW-0677">Repeat</keyword>
<dbReference type="Pfam" id="PF26082">
    <property type="entry name" value="zf-C2H2_AcuF"/>
    <property type="match status" value="1"/>
</dbReference>
<evidence type="ECO:0000313" key="7">
    <source>
        <dbReference type="Proteomes" id="UP000039046"/>
    </source>
</evidence>
<dbReference type="InterPro" id="IPR036770">
    <property type="entry name" value="Ankyrin_rpt-contain_sf"/>
</dbReference>
<dbReference type="HOGENOM" id="CLU_243152_0_0_1"/>
<dbReference type="Pfam" id="PF24883">
    <property type="entry name" value="NPHP3_N"/>
    <property type="match status" value="1"/>
</dbReference>
<dbReference type="SUPFAM" id="SSF52540">
    <property type="entry name" value="P-loop containing nucleoside triphosphate hydrolases"/>
    <property type="match status" value="1"/>
</dbReference>
<gene>
    <name evidence="6" type="ORF">VHEMI10166</name>
</gene>
<keyword evidence="7" id="KW-1185">Reference proteome</keyword>
<dbReference type="STRING" id="1531966.A0A0A1TSV7"/>